<gene>
    <name evidence="6" type="primary">degU_1</name>
    <name evidence="6" type="ORF">IMCC3317_01830</name>
</gene>
<dbReference type="SMART" id="SM00448">
    <property type="entry name" value="REC"/>
    <property type="match status" value="1"/>
</dbReference>
<evidence type="ECO:0000259" key="4">
    <source>
        <dbReference type="PROSITE" id="PS50043"/>
    </source>
</evidence>
<dbReference type="Proteomes" id="UP000464657">
    <property type="component" value="Chromosome"/>
</dbReference>
<dbReference type="SUPFAM" id="SSF46894">
    <property type="entry name" value="C-terminal effector domain of the bipartite response regulators"/>
    <property type="match status" value="1"/>
</dbReference>
<dbReference type="GO" id="GO:0003677">
    <property type="term" value="F:DNA binding"/>
    <property type="evidence" value="ECO:0007669"/>
    <property type="project" value="UniProtKB-KW"/>
</dbReference>
<evidence type="ECO:0000256" key="3">
    <source>
        <dbReference type="PROSITE-ProRule" id="PRU00169"/>
    </source>
</evidence>
<evidence type="ECO:0000256" key="1">
    <source>
        <dbReference type="ARBA" id="ARBA00022553"/>
    </source>
</evidence>
<keyword evidence="1 3" id="KW-0597">Phosphoprotein</keyword>
<dbReference type="SMART" id="SM00421">
    <property type="entry name" value="HTH_LUXR"/>
    <property type="match status" value="1"/>
</dbReference>
<dbReference type="RefSeq" id="WP_160127628.1">
    <property type="nucleotide sequence ID" value="NZ_CP019288.1"/>
</dbReference>
<dbReference type="KEGG" id="kan:IMCC3317_01830"/>
<dbReference type="CDD" id="cd17535">
    <property type="entry name" value="REC_NarL-like"/>
    <property type="match status" value="1"/>
</dbReference>
<protein>
    <submittedName>
        <fullName evidence="6">Transcriptional regulatory protein DegU</fullName>
    </submittedName>
</protein>
<sequence>MIQIALVDDHLLFREGIKAIFQEEKNMEISLEASDGEEFLNSLKNSVIKPNVVLLDIRMPNLDGYATAEILLKEYPEMKIIILTMHEEERHIIRMIELGVNGYLMKNASPDEVVECIECVLEHDYYFNNKITNIMRKILMYKGKRTVDNMIYDLTEREKEVLELICKEFTAKEIGEKLFISFRTVEGHRKKLLAKLNVKNTAGLVVFALKNEIVSFE</sequence>
<dbReference type="PROSITE" id="PS50110">
    <property type="entry name" value="RESPONSE_REGULATORY"/>
    <property type="match status" value="1"/>
</dbReference>
<reference evidence="6 7" key="1">
    <citation type="journal article" date="2013" name="Int. J. Syst. Evol. Microbiol.">
        <title>Kordia antarctica sp. nov., isolated from Antarctic seawater.</title>
        <authorList>
            <person name="Baek K."/>
            <person name="Choi A."/>
            <person name="Kang I."/>
            <person name="Lee K."/>
            <person name="Cho J.C."/>
        </authorList>
    </citation>
    <scope>NUCLEOTIDE SEQUENCE [LARGE SCALE GENOMIC DNA]</scope>
    <source>
        <strain evidence="6 7">IMCC3317</strain>
    </source>
</reference>
<dbReference type="InterPro" id="IPR001789">
    <property type="entry name" value="Sig_transdc_resp-reg_receiver"/>
</dbReference>
<dbReference type="InterPro" id="IPR000792">
    <property type="entry name" value="Tscrpt_reg_LuxR_C"/>
</dbReference>
<dbReference type="Gene3D" id="3.40.50.2300">
    <property type="match status" value="1"/>
</dbReference>
<evidence type="ECO:0000256" key="2">
    <source>
        <dbReference type="ARBA" id="ARBA00023125"/>
    </source>
</evidence>
<dbReference type="GO" id="GO:0000160">
    <property type="term" value="P:phosphorelay signal transduction system"/>
    <property type="evidence" value="ECO:0007669"/>
    <property type="project" value="InterPro"/>
</dbReference>
<dbReference type="InterPro" id="IPR011006">
    <property type="entry name" value="CheY-like_superfamily"/>
</dbReference>
<evidence type="ECO:0000313" key="7">
    <source>
        <dbReference type="Proteomes" id="UP000464657"/>
    </source>
</evidence>
<dbReference type="InterPro" id="IPR039420">
    <property type="entry name" value="WalR-like"/>
</dbReference>
<dbReference type="InterPro" id="IPR016032">
    <property type="entry name" value="Sig_transdc_resp-reg_C-effctor"/>
</dbReference>
<dbReference type="OrthoDB" id="9797341at2"/>
<dbReference type="EMBL" id="CP019288">
    <property type="protein sequence ID" value="QHI34839.1"/>
    <property type="molecule type" value="Genomic_DNA"/>
</dbReference>
<dbReference type="PRINTS" id="PR00038">
    <property type="entry name" value="HTHLUXR"/>
</dbReference>
<proteinExistence type="predicted"/>
<dbReference type="PROSITE" id="PS50043">
    <property type="entry name" value="HTH_LUXR_2"/>
    <property type="match status" value="1"/>
</dbReference>
<dbReference type="PANTHER" id="PTHR43214:SF43">
    <property type="entry name" value="TWO-COMPONENT RESPONSE REGULATOR"/>
    <property type="match status" value="1"/>
</dbReference>
<evidence type="ECO:0000259" key="5">
    <source>
        <dbReference type="PROSITE" id="PS50110"/>
    </source>
</evidence>
<name>A0A7L4ZE48_9FLAO</name>
<dbReference type="Pfam" id="PF00072">
    <property type="entry name" value="Response_reg"/>
    <property type="match status" value="1"/>
</dbReference>
<feature type="modified residue" description="4-aspartylphosphate" evidence="3">
    <location>
        <position position="56"/>
    </location>
</feature>
<dbReference type="GO" id="GO:0006355">
    <property type="term" value="P:regulation of DNA-templated transcription"/>
    <property type="evidence" value="ECO:0007669"/>
    <property type="project" value="InterPro"/>
</dbReference>
<dbReference type="CDD" id="cd06170">
    <property type="entry name" value="LuxR_C_like"/>
    <property type="match status" value="1"/>
</dbReference>
<keyword evidence="2" id="KW-0238">DNA-binding</keyword>
<dbReference type="InterPro" id="IPR058245">
    <property type="entry name" value="NreC/VraR/RcsB-like_REC"/>
</dbReference>
<feature type="domain" description="HTH luxR-type" evidence="4">
    <location>
        <begin position="147"/>
        <end position="212"/>
    </location>
</feature>
<feature type="domain" description="Response regulatory" evidence="5">
    <location>
        <begin position="3"/>
        <end position="121"/>
    </location>
</feature>
<dbReference type="AlphaFoldDB" id="A0A7L4ZE48"/>
<dbReference type="PANTHER" id="PTHR43214">
    <property type="entry name" value="TWO-COMPONENT RESPONSE REGULATOR"/>
    <property type="match status" value="1"/>
</dbReference>
<keyword evidence="7" id="KW-1185">Reference proteome</keyword>
<organism evidence="6 7">
    <name type="scientific">Kordia antarctica</name>
    <dbReference type="NCBI Taxonomy" id="1218801"/>
    <lineage>
        <taxon>Bacteria</taxon>
        <taxon>Pseudomonadati</taxon>
        <taxon>Bacteroidota</taxon>
        <taxon>Flavobacteriia</taxon>
        <taxon>Flavobacteriales</taxon>
        <taxon>Flavobacteriaceae</taxon>
        <taxon>Kordia</taxon>
    </lineage>
</organism>
<dbReference type="SUPFAM" id="SSF52172">
    <property type="entry name" value="CheY-like"/>
    <property type="match status" value="1"/>
</dbReference>
<evidence type="ECO:0000313" key="6">
    <source>
        <dbReference type="EMBL" id="QHI34839.1"/>
    </source>
</evidence>
<accession>A0A7L4ZE48</accession>
<dbReference type="Pfam" id="PF00196">
    <property type="entry name" value="GerE"/>
    <property type="match status" value="1"/>
</dbReference>